<sequence length="174" mass="19870">MNNFLSLKIYKALLLLGVAFLGFACNSSIVNEEYVDYEEGMWPADSVSSFTFEVEDAKPYNIYALIRNTTEYPFQNIYIKYSLTKVDSLQPDTLINNKMSDFQLFEVKTGKPFGHIENSTGFSSTGAVFVHPLLLRKKSHFPSKGTYKIDIKHYMRPDTLEGIIGVGYRLEHVE</sequence>
<dbReference type="Pfam" id="PF14109">
    <property type="entry name" value="GldH_lipo"/>
    <property type="match status" value="1"/>
</dbReference>
<reference evidence="2 3" key="1">
    <citation type="submission" date="2021-05" db="EMBL/GenBank/DDBJ databases">
        <title>Comparative genomic studies on the polysaccharide-degrading batcterial strains of the Flammeovirga genus.</title>
        <authorList>
            <person name="Zewei F."/>
            <person name="Zheng Z."/>
            <person name="Yu L."/>
            <person name="Ruyue G."/>
            <person name="Yanhong M."/>
            <person name="Yuanyuan C."/>
            <person name="Jingyan G."/>
            <person name="Wenjun H."/>
        </authorList>
    </citation>
    <scope>NUCLEOTIDE SEQUENCE [LARGE SCALE GENOMIC DNA]</scope>
    <source>
        <strain evidence="2 3">YS10</strain>
    </source>
</reference>
<feature type="signal peptide" evidence="1">
    <location>
        <begin position="1"/>
        <end position="24"/>
    </location>
</feature>
<organism evidence="2 3">
    <name type="scientific">Flammeovirga kamogawensis</name>
    <dbReference type="NCBI Taxonomy" id="373891"/>
    <lineage>
        <taxon>Bacteria</taxon>
        <taxon>Pseudomonadati</taxon>
        <taxon>Bacteroidota</taxon>
        <taxon>Cytophagia</taxon>
        <taxon>Cytophagales</taxon>
        <taxon>Flammeovirgaceae</taxon>
        <taxon>Flammeovirga</taxon>
    </lineage>
</organism>
<gene>
    <name evidence="2" type="ORF">KM029_08825</name>
</gene>
<keyword evidence="3" id="KW-1185">Reference proteome</keyword>
<accession>A0ABX8GZP3</accession>
<evidence type="ECO:0000313" key="2">
    <source>
        <dbReference type="EMBL" id="QWG09030.1"/>
    </source>
</evidence>
<feature type="chain" id="PRO_5047113419" evidence="1">
    <location>
        <begin position="25"/>
        <end position="174"/>
    </location>
</feature>
<evidence type="ECO:0000313" key="3">
    <source>
        <dbReference type="Proteomes" id="UP000682802"/>
    </source>
</evidence>
<dbReference type="NCBIfam" id="TIGR03511">
    <property type="entry name" value="GldH_lipo"/>
    <property type="match status" value="1"/>
</dbReference>
<protein>
    <submittedName>
        <fullName evidence="2">Gliding motility lipoprotein GldH</fullName>
    </submittedName>
</protein>
<keyword evidence="2" id="KW-0449">Lipoprotein</keyword>
<dbReference type="RefSeq" id="WP_158631008.1">
    <property type="nucleotide sequence ID" value="NZ_CP076128.1"/>
</dbReference>
<proteinExistence type="predicted"/>
<keyword evidence="1" id="KW-0732">Signal</keyword>
<name>A0ABX8GZP3_9BACT</name>
<dbReference type="EMBL" id="CP076128">
    <property type="protein sequence ID" value="QWG09030.1"/>
    <property type="molecule type" value="Genomic_DNA"/>
</dbReference>
<dbReference type="Proteomes" id="UP000682802">
    <property type="component" value="Chromosome 1"/>
</dbReference>
<evidence type="ECO:0000256" key="1">
    <source>
        <dbReference type="SAM" id="SignalP"/>
    </source>
</evidence>
<dbReference type="InterPro" id="IPR020018">
    <property type="entry name" value="Motility-assoc_lipoprot_GldH"/>
</dbReference>